<evidence type="ECO:0000256" key="1">
    <source>
        <dbReference type="ARBA" id="ARBA00010641"/>
    </source>
</evidence>
<dbReference type="Pfam" id="PF04542">
    <property type="entry name" value="Sigma70_r2"/>
    <property type="match status" value="1"/>
</dbReference>
<comment type="caution">
    <text evidence="7">The sequence shown here is derived from an EMBL/GenBank/DDBJ whole genome shotgun (WGS) entry which is preliminary data.</text>
</comment>
<dbReference type="InterPro" id="IPR013325">
    <property type="entry name" value="RNA_pol_sigma_r2"/>
</dbReference>
<dbReference type="Gene3D" id="1.10.1740.10">
    <property type="match status" value="1"/>
</dbReference>
<evidence type="ECO:0000259" key="6">
    <source>
        <dbReference type="Pfam" id="PF08281"/>
    </source>
</evidence>
<keyword evidence="8" id="KW-1185">Reference proteome</keyword>
<sequence length="174" mass="20256">MTDNSIQTAQLERALEKYERLIFSICYRMVGDYFEAQDATQETFLTYYKVLDRFDGQNEKAFLTKIATNKCLDFLKQKGRKEMPSESEVLESRAGTVSSPEERFLEEEVKDELAKACRDLKPPYGQIAYEFYCCDRTAREIAEQKGIKLKTVQTQVLRARKMLQKKLGPKIVRP</sequence>
<dbReference type="InterPro" id="IPR013324">
    <property type="entry name" value="RNA_pol_sigma_r3/r4-like"/>
</dbReference>
<dbReference type="InterPro" id="IPR036388">
    <property type="entry name" value="WH-like_DNA-bd_sf"/>
</dbReference>
<dbReference type="SUPFAM" id="SSF88946">
    <property type="entry name" value="Sigma2 domain of RNA polymerase sigma factors"/>
    <property type="match status" value="1"/>
</dbReference>
<dbReference type="NCBIfam" id="TIGR02937">
    <property type="entry name" value="sigma70-ECF"/>
    <property type="match status" value="1"/>
</dbReference>
<dbReference type="SUPFAM" id="SSF88659">
    <property type="entry name" value="Sigma3 and sigma4 domains of RNA polymerase sigma factors"/>
    <property type="match status" value="1"/>
</dbReference>
<evidence type="ECO:0000256" key="3">
    <source>
        <dbReference type="ARBA" id="ARBA00023082"/>
    </source>
</evidence>
<dbReference type="EMBL" id="JACRSX010000012">
    <property type="protein sequence ID" value="MBC8562803.1"/>
    <property type="molecule type" value="Genomic_DNA"/>
</dbReference>
<keyword evidence="2" id="KW-0805">Transcription regulation</keyword>
<dbReference type="Gene3D" id="1.10.10.10">
    <property type="entry name" value="Winged helix-like DNA-binding domain superfamily/Winged helix DNA-binding domain"/>
    <property type="match status" value="1"/>
</dbReference>
<dbReference type="Proteomes" id="UP000606193">
    <property type="component" value="Unassembled WGS sequence"/>
</dbReference>
<dbReference type="Pfam" id="PF08281">
    <property type="entry name" value="Sigma70_r4_2"/>
    <property type="match status" value="1"/>
</dbReference>
<evidence type="ECO:0000313" key="7">
    <source>
        <dbReference type="EMBL" id="MBC8562803.1"/>
    </source>
</evidence>
<feature type="domain" description="RNA polymerase sigma-70 region 2" evidence="5">
    <location>
        <begin position="16"/>
        <end position="80"/>
    </location>
</feature>
<evidence type="ECO:0000259" key="5">
    <source>
        <dbReference type="Pfam" id="PF04542"/>
    </source>
</evidence>
<evidence type="ECO:0000256" key="2">
    <source>
        <dbReference type="ARBA" id="ARBA00023015"/>
    </source>
</evidence>
<dbReference type="RefSeq" id="WP_118678260.1">
    <property type="nucleotide sequence ID" value="NZ_JACRSX010000012.1"/>
</dbReference>
<keyword evidence="3" id="KW-0731">Sigma factor</keyword>
<organism evidence="7 8">
    <name type="scientific">Jutongia huaianensis</name>
    <dbReference type="NCBI Taxonomy" id="2763668"/>
    <lineage>
        <taxon>Bacteria</taxon>
        <taxon>Bacillati</taxon>
        <taxon>Bacillota</taxon>
        <taxon>Clostridia</taxon>
        <taxon>Lachnospirales</taxon>
        <taxon>Lachnospiraceae</taxon>
        <taxon>Jutongia</taxon>
    </lineage>
</organism>
<dbReference type="InterPro" id="IPR039425">
    <property type="entry name" value="RNA_pol_sigma-70-like"/>
</dbReference>
<reference evidence="7 8" key="1">
    <citation type="submission" date="2020-08" db="EMBL/GenBank/DDBJ databases">
        <title>Genome public.</title>
        <authorList>
            <person name="Liu C."/>
            <person name="Sun Q."/>
        </authorList>
    </citation>
    <scope>NUCLEOTIDE SEQUENCE [LARGE SCALE GENOMIC DNA]</scope>
    <source>
        <strain evidence="7 8">NSJ-37</strain>
    </source>
</reference>
<dbReference type="InterPro" id="IPR007627">
    <property type="entry name" value="RNA_pol_sigma70_r2"/>
</dbReference>
<gene>
    <name evidence="7" type="ORF">H8704_09220</name>
</gene>
<evidence type="ECO:0000313" key="8">
    <source>
        <dbReference type="Proteomes" id="UP000606193"/>
    </source>
</evidence>
<dbReference type="InterPro" id="IPR014284">
    <property type="entry name" value="RNA_pol_sigma-70_dom"/>
</dbReference>
<dbReference type="PANTHER" id="PTHR43133">
    <property type="entry name" value="RNA POLYMERASE ECF-TYPE SIGMA FACTO"/>
    <property type="match status" value="1"/>
</dbReference>
<name>A0ABR7N2F1_9FIRM</name>
<evidence type="ECO:0000256" key="4">
    <source>
        <dbReference type="ARBA" id="ARBA00023163"/>
    </source>
</evidence>
<comment type="similarity">
    <text evidence="1">Belongs to the sigma-70 factor family. ECF subfamily.</text>
</comment>
<dbReference type="InterPro" id="IPR013249">
    <property type="entry name" value="RNA_pol_sigma70_r4_t2"/>
</dbReference>
<proteinExistence type="inferred from homology"/>
<accession>A0ABR7N2F1</accession>
<keyword evidence="4" id="KW-0804">Transcription</keyword>
<feature type="domain" description="RNA polymerase sigma factor 70 region 4 type 2" evidence="6">
    <location>
        <begin position="131"/>
        <end position="163"/>
    </location>
</feature>
<protein>
    <submittedName>
        <fullName evidence="7">Sigma-70 family RNA polymerase sigma factor</fullName>
    </submittedName>
</protein>
<dbReference type="PANTHER" id="PTHR43133:SF60">
    <property type="entry name" value="RNA POLYMERASE SIGMA FACTOR SIGV"/>
    <property type="match status" value="1"/>
</dbReference>